<dbReference type="CDD" id="cd02199">
    <property type="entry name" value="YjgF_YER057c_UK114_like_1"/>
    <property type="match status" value="1"/>
</dbReference>
<dbReference type="eggNOG" id="COG0251">
    <property type="taxonomic scope" value="Bacteria"/>
</dbReference>
<dbReference type="PANTHER" id="PTHR43760">
    <property type="entry name" value="ENDORIBONUCLEASE-RELATED"/>
    <property type="match status" value="1"/>
</dbReference>
<name>B3Q482_RHIE6</name>
<evidence type="ECO:0000313" key="2">
    <source>
        <dbReference type="EMBL" id="ACE94886.1"/>
    </source>
</evidence>
<dbReference type="InterPro" id="IPR035959">
    <property type="entry name" value="RutC-like_sf"/>
</dbReference>
<dbReference type="AlphaFoldDB" id="B3Q482"/>
<dbReference type="Pfam" id="PF14588">
    <property type="entry name" value="YjgF_endoribonc"/>
    <property type="match status" value="1"/>
</dbReference>
<dbReference type="InterPro" id="IPR013813">
    <property type="entry name" value="Endoribo_LPSP/chorism_mut-like"/>
</dbReference>
<sequence>MKKSVHDRINELGIVLPAVTAPTATYIPTKILGSMLYVSGQVPKVDGQVRFVGKVGETMSAEEAKQAARVCAMNIVAQLNQALGGNLDRVVGCSRVRGFVNAVPDFGGHAAVINGASDVIVEIFGERGRHTRTAIGVGSLPHGVAVEVDADFEIAN</sequence>
<protein>
    <submittedName>
        <fullName evidence="2">Hypothetical conserved protein</fullName>
    </submittedName>
</protein>
<dbReference type="Proteomes" id="UP000008817">
    <property type="component" value="Plasmid pC"/>
</dbReference>
<keyword evidence="2" id="KW-0614">Plasmid</keyword>
<dbReference type="EMBL" id="CP001077">
    <property type="protein sequence ID" value="ACE94886.1"/>
    <property type="molecule type" value="Genomic_DNA"/>
</dbReference>
<dbReference type="SUPFAM" id="SSF55298">
    <property type="entry name" value="YjgF-like"/>
    <property type="match status" value="1"/>
</dbReference>
<dbReference type="KEGG" id="rec:RHECIAT_PC0000813"/>
<dbReference type="PANTHER" id="PTHR43760:SF1">
    <property type="entry name" value="ENDORIBONUCLEASE L-PSP_CHORISMATE MUTASE-LIKE DOMAIN-CONTAINING PROTEIN"/>
    <property type="match status" value="1"/>
</dbReference>
<dbReference type="Gene3D" id="3.30.1330.40">
    <property type="entry name" value="RutC-like"/>
    <property type="match status" value="1"/>
</dbReference>
<evidence type="ECO:0000313" key="3">
    <source>
        <dbReference type="Proteomes" id="UP000008817"/>
    </source>
</evidence>
<accession>B3Q482</accession>
<proteinExistence type="predicted"/>
<dbReference type="HOGENOM" id="CLU_104845_0_1_5"/>
<geneLocation type="plasmid" evidence="2 3">
    <name>pC</name>
</geneLocation>
<reference evidence="2 3" key="1">
    <citation type="submission" date="2008-04" db="EMBL/GenBank/DDBJ databases">
        <title>Genome diversity and DNA divergence of Rhizobium etli.</title>
        <authorList>
            <person name="Gonzalez V."/>
            <person name="Acosta J.L."/>
            <person name="Santamaria R.I."/>
            <person name="Bustos P."/>
            <person name="Hernandez-Gonzalez I.L."/>
            <person name="Fernandez J.L."/>
            <person name="Diaz R."/>
            <person name="Flores M."/>
            <person name="Mora J."/>
            <person name="Palacios R."/>
            <person name="Davila G."/>
        </authorList>
    </citation>
    <scope>NUCLEOTIDE SEQUENCE [LARGE SCALE GENOMIC DNA]</scope>
    <source>
        <strain evidence="3">CIAT 652</strain>
        <plasmid evidence="3">Plasmid pC</plasmid>
    </source>
</reference>
<evidence type="ECO:0000259" key="1">
    <source>
        <dbReference type="Pfam" id="PF14588"/>
    </source>
</evidence>
<organism evidence="2 3">
    <name type="scientific">Rhizobium etli (strain CIAT 652)</name>
    <dbReference type="NCBI Taxonomy" id="491916"/>
    <lineage>
        <taxon>Bacteria</taxon>
        <taxon>Pseudomonadati</taxon>
        <taxon>Pseudomonadota</taxon>
        <taxon>Alphaproteobacteria</taxon>
        <taxon>Hyphomicrobiales</taxon>
        <taxon>Rhizobiaceae</taxon>
        <taxon>Rhizobium/Agrobacterium group</taxon>
        <taxon>Rhizobium</taxon>
    </lineage>
</organism>
<gene>
    <name evidence="2" type="ordered locus">RHECIAT_PC0000813</name>
</gene>
<feature type="domain" description="Endoribonuclease L-PSP/chorismate mutase-like" evidence="1">
    <location>
        <begin position="8"/>
        <end position="134"/>
    </location>
</feature>